<dbReference type="InterPro" id="IPR017972">
    <property type="entry name" value="Cyt_P450_CS"/>
</dbReference>
<dbReference type="PROSITE" id="PS00086">
    <property type="entry name" value="CYTOCHROME_P450"/>
    <property type="match status" value="1"/>
</dbReference>
<dbReference type="Gene3D" id="1.10.630.10">
    <property type="entry name" value="Cytochrome P450"/>
    <property type="match status" value="1"/>
</dbReference>
<dbReference type="InterPro" id="IPR036396">
    <property type="entry name" value="Cyt_P450_sf"/>
</dbReference>
<dbReference type="InterPro" id="IPR050665">
    <property type="entry name" value="Cytochrome_P450_Monooxygen"/>
</dbReference>
<keyword evidence="6 12" id="KW-0479">Metal-binding</keyword>
<dbReference type="InterPro" id="IPR001128">
    <property type="entry name" value="Cyt_P450"/>
</dbReference>
<dbReference type="Pfam" id="PF00067">
    <property type="entry name" value="p450"/>
    <property type="match status" value="1"/>
</dbReference>
<sequence length="517" mass="59525">MGDIMVVVLIPSVVLLIAWWVWKALAWIWWNPMKLGKYLSEQGIKGPPYYFLHGNLKQNLFAIKQAQSKPMELSHRIVPRLMPFIHLTVRKYGKLSVIWHGPIPRVQVMDPDLVKEILSDKSGDFPKARTNPQTTLLIAGLVSYHGEKWTKHRRILNPAFHLEKLKMMLPAFYTSCNQMVSKWQELVSEEPTELDVWPEFQNLTGDVISRAAFGSNYEEGQRIFQLQKEQAKIFTQGAQSIYIPGYRFLPTKRNRRMNQIYREVRTLLRDMINKREKAMKIGEAKNDDLLGLLMESNSKEVDNNANSKNVGMSIDDVIEECRLFYFAGQETTSTLLVWSMIVLSMHPEWQDQARQEVLQVFGRRKPDFDGLYHLKIVTMIVYEVLRLYPPVMHLFRATKQTIKLGEVCLPGGIYINMPTLLIHRDHELWGDDAEDFNPARFSEGVSKATKGRASFFPFGWGPRICIGQNFAVVEAKMALAMILQHFTFELSSTYAHAPHTVATLQPQYGAPLVLCKI</sequence>
<dbReference type="InterPro" id="IPR002401">
    <property type="entry name" value="Cyt_P450_E_grp-I"/>
</dbReference>
<evidence type="ECO:0000256" key="11">
    <source>
        <dbReference type="ARBA" id="ARBA00023136"/>
    </source>
</evidence>
<evidence type="ECO:0000256" key="5">
    <source>
        <dbReference type="ARBA" id="ARBA00022692"/>
    </source>
</evidence>
<accession>A0A0N9HTA9</accession>
<dbReference type="AlphaFoldDB" id="A0A0N9HTA9"/>
<comment type="cofactor">
    <cofactor evidence="12">
        <name>heme</name>
        <dbReference type="ChEBI" id="CHEBI:30413"/>
    </cofactor>
</comment>
<dbReference type="FunFam" id="1.10.630.10:FF:000029">
    <property type="entry name" value="Cytochrome P450 734A1"/>
    <property type="match status" value="1"/>
</dbReference>
<keyword evidence="7" id="KW-1133">Transmembrane helix</keyword>
<dbReference type="GO" id="GO:0016705">
    <property type="term" value="F:oxidoreductase activity, acting on paired donors, with incorporation or reduction of molecular oxygen"/>
    <property type="evidence" value="ECO:0007669"/>
    <property type="project" value="InterPro"/>
</dbReference>
<dbReference type="PRINTS" id="PR00463">
    <property type="entry name" value="EP450I"/>
</dbReference>
<evidence type="ECO:0000256" key="13">
    <source>
        <dbReference type="RuleBase" id="RU000461"/>
    </source>
</evidence>
<comment type="pathway">
    <text evidence="2">Aromatic compound metabolism; phenylpropanoid biosynthesis.</text>
</comment>
<keyword evidence="4 12" id="KW-0349">Heme</keyword>
<evidence type="ECO:0000256" key="7">
    <source>
        <dbReference type="ARBA" id="ARBA00022989"/>
    </source>
</evidence>
<evidence type="ECO:0000256" key="12">
    <source>
        <dbReference type="PIRSR" id="PIRSR602401-1"/>
    </source>
</evidence>
<dbReference type="PANTHER" id="PTHR24282:SF255">
    <property type="entry name" value="CYTOCHROME P450 72A11-RELATED"/>
    <property type="match status" value="1"/>
</dbReference>
<dbReference type="CDD" id="cd20642">
    <property type="entry name" value="CYP72"/>
    <property type="match status" value="1"/>
</dbReference>
<reference evidence="14" key="1">
    <citation type="journal article" date="2015" name="Science">
        <title>Six enzymes from mayapple that complete the biosynthetic pathway to the etoposide aglycone.</title>
        <authorList>
            <person name="Lau W."/>
            <person name="Sattely E.S."/>
        </authorList>
    </citation>
    <scope>NUCLEOTIDE SEQUENCE</scope>
</reference>
<keyword evidence="8 13" id="KW-0560">Oxidoreductase</keyword>
<evidence type="ECO:0000256" key="3">
    <source>
        <dbReference type="ARBA" id="ARBA00010617"/>
    </source>
</evidence>
<keyword evidence="5" id="KW-0812">Transmembrane</keyword>
<evidence type="ECO:0000256" key="9">
    <source>
        <dbReference type="ARBA" id="ARBA00023004"/>
    </source>
</evidence>
<dbReference type="GO" id="GO:0005506">
    <property type="term" value="F:iron ion binding"/>
    <property type="evidence" value="ECO:0007669"/>
    <property type="project" value="InterPro"/>
</dbReference>
<dbReference type="SUPFAM" id="SSF48264">
    <property type="entry name" value="Cytochrome P450"/>
    <property type="match status" value="1"/>
</dbReference>
<dbReference type="PANTHER" id="PTHR24282">
    <property type="entry name" value="CYTOCHROME P450 FAMILY MEMBER"/>
    <property type="match status" value="1"/>
</dbReference>
<proteinExistence type="evidence at transcript level"/>
<evidence type="ECO:0000256" key="4">
    <source>
        <dbReference type="ARBA" id="ARBA00022617"/>
    </source>
</evidence>
<keyword evidence="9 12" id="KW-0408">Iron</keyword>
<keyword evidence="10 13" id="KW-0503">Monooxygenase</keyword>
<gene>
    <name evidence="14" type="primary">CYP8</name>
</gene>
<comment type="similarity">
    <text evidence="3 13">Belongs to the cytochrome P450 family.</text>
</comment>
<dbReference type="EMBL" id="KT390167">
    <property type="protein sequence ID" value="ALG05129.1"/>
    <property type="molecule type" value="mRNA"/>
</dbReference>
<keyword evidence="11" id="KW-0472">Membrane</keyword>
<name>A0A0N9HTA9_SINHE</name>
<dbReference type="UniPathway" id="UPA00711"/>
<organism evidence="14">
    <name type="scientific">Sinopodophyllum hexandrum</name>
    <name type="common">Himalayan may apple</name>
    <name type="synonym">Podophyllum hexandrum</name>
    <dbReference type="NCBI Taxonomy" id="93608"/>
    <lineage>
        <taxon>Eukaryota</taxon>
        <taxon>Viridiplantae</taxon>
        <taxon>Streptophyta</taxon>
        <taxon>Embryophyta</taxon>
        <taxon>Tracheophyta</taxon>
        <taxon>Spermatophyta</taxon>
        <taxon>Magnoliopsida</taxon>
        <taxon>Ranunculales</taxon>
        <taxon>Berberidaceae</taxon>
        <taxon>Podophylloideae</taxon>
        <taxon>Podophylleae</taxon>
        <taxon>Sinopodophyllum</taxon>
    </lineage>
</organism>
<evidence type="ECO:0000256" key="6">
    <source>
        <dbReference type="ARBA" id="ARBA00022723"/>
    </source>
</evidence>
<evidence type="ECO:0000256" key="2">
    <source>
        <dbReference type="ARBA" id="ARBA00004928"/>
    </source>
</evidence>
<dbReference type="GO" id="GO:0004497">
    <property type="term" value="F:monooxygenase activity"/>
    <property type="evidence" value="ECO:0007669"/>
    <property type="project" value="UniProtKB-KW"/>
</dbReference>
<protein>
    <submittedName>
        <fullName evidence="14">Cytochrome P450</fullName>
    </submittedName>
</protein>
<dbReference type="PRINTS" id="PR00385">
    <property type="entry name" value="P450"/>
</dbReference>
<comment type="subcellular location">
    <subcellularLocation>
        <location evidence="1">Membrane</location>
    </subcellularLocation>
</comment>
<evidence type="ECO:0000313" key="14">
    <source>
        <dbReference type="EMBL" id="ALG05129.1"/>
    </source>
</evidence>
<evidence type="ECO:0000256" key="10">
    <source>
        <dbReference type="ARBA" id="ARBA00023033"/>
    </source>
</evidence>
<dbReference type="GO" id="GO:0020037">
    <property type="term" value="F:heme binding"/>
    <property type="evidence" value="ECO:0007669"/>
    <property type="project" value="InterPro"/>
</dbReference>
<dbReference type="GO" id="GO:0016020">
    <property type="term" value="C:membrane"/>
    <property type="evidence" value="ECO:0007669"/>
    <property type="project" value="UniProtKB-SubCell"/>
</dbReference>
<feature type="binding site" description="axial binding residue" evidence="12">
    <location>
        <position position="465"/>
    </location>
    <ligand>
        <name>heme</name>
        <dbReference type="ChEBI" id="CHEBI:30413"/>
    </ligand>
    <ligandPart>
        <name>Fe</name>
        <dbReference type="ChEBI" id="CHEBI:18248"/>
    </ligandPart>
</feature>
<evidence type="ECO:0000256" key="8">
    <source>
        <dbReference type="ARBA" id="ARBA00023002"/>
    </source>
</evidence>
<evidence type="ECO:0000256" key="1">
    <source>
        <dbReference type="ARBA" id="ARBA00004370"/>
    </source>
</evidence>
<dbReference type="GO" id="GO:0009699">
    <property type="term" value="P:phenylpropanoid biosynthetic process"/>
    <property type="evidence" value="ECO:0007669"/>
    <property type="project" value="UniProtKB-UniPathway"/>
</dbReference>